<sequence length="57" mass="6357">MVRSKAALIQALPKLSTLSSTGESQRGSHITQRGLRQKSWVQRPIDETGRNQVKGIR</sequence>
<feature type="region of interest" description="Disordered" evidence="1">
    <location>
        <begin position="15"/>
        <end position="57"/>
    </location>
</feature>
<organism evidence="2 3">
    <name type="scientific">Prunus dulcis</name>
    <name type="common">Almond</name>
    <name type="synonym">Amygdalus dulcis</name>
    <dbReference type="NCBI Taxonomy" id="3755"/>
    <lineage>
        <taxon>Eukaryota</taxon>
        <taxon>Viridiplantae</taxon>
        <taxon>Streptophyta</taxon>
        <taxon>Embryophyta</taxon>
        <taxon>Tracheophyta</taxon>
        <taxon>Spermatophyta</taxon>
        <taxon>Magnoliopsida</taxon>
        <taxon>eudicotyledons</taxon>
        <taxon>Gunneridae</taxon>
        <taxon>Pentapetalae</taxon>
        <taxon>rosids</taxon>
        <taxon>fabids</taxon>
        <taxon>Rosales</taxon>
        <taxon>Rosaceae</taxon>
        <taxon>Amygdaloideae</taxon>
        <taxon>Amygdaleae</taxon>
        <taxon>Prunus</taxon>
    </lineage>
</organism>
<name>A0A5E4FY12_PRUDU</name>
<dbReference type="Gramene" id="VVA32451">
    <property type="protein sequence ID" value="VVA32451"/>
    <property type="gene ID" value="Prudul26B005054"/>
</dbReference>
<dbReference type="AlphaFoldDB" id="A0A5E4FY12"/>
<evidence type="ECO:0000313" key="2">
    <source>
        <dbReference type="EMBL" id="VVA32451.1"/>
    </source>
</evidence>
<feature type="compositionally biased region" description="Polar residues" evidence="1">
    <location>
        <begin position="16"/>
        <end position="31"/>
    </location>
</feature>
<accession>A0A5E4FY12</accession>
<reference evidence="3" key="1">
    <citation type="journal article" date="2020" name="Plant J.">
        <title>Transposons played a major role in the diversification between the closely related almond and peach genomes: results from the almond genome sequence.</title>
        <authorList>
            <person name="Alioto T."/>
            <person name="Alexiou K.G."/>
            <person name="Bardil A."/>
            <person name="Barteri F."/>
            <person name="Castanera R."/>
            <person name="Cruz F."/>
            <person name="Dhingra A."/>
            <person name="Duval H."/>
            <person name="Fernandez I Marti A."/>
            <person name="Frias L."/>
            <person name="Galan B."/>
            <person name="Garcia J.L."/>
            <person name="Howad W."/>
            <person name="Gomez-Garrido J."/>
            <person name="Gut M."/>
            <person name="Julca I."/>
            <person name="Morata J."/>
            <person name="Puigdomenech P."/>
            <person name="Ribeca P."/>
            <person name="Rubio Cabetas M.J."/>
            <person name="Vlasova A."/>
            <person name="Wirthensohn M."/>
            <person name="Garcia-Mas J."/>
            <person name="Gabaldon T."/>
            <person name="Casacuberta J.M."/>
            <person name="Arus P."/>
        </authorList>
    </citation>
    <scope>NUCLEOTIDE SEQUENCE [LARGE SCALE GENOMIC DNA]</scope>
    <source>
        <strain evidence="3">cv. Texas</strain>
    </source>
</reference>
<gene>
    <name evidence="2" type="ORF">ALMOND_2B005054</name>
</gene>
<evidence type="ECO:0000313" key="3">
    <source>
        <dbReference type="Proteomes" id="UP000327085"/>
    </source>
</evidence>
<proteinExistence type="predicted"/>
<dbReference type="InParanoid" id="A0A5E4FY12"/>
<protein>
    <submittedName>
        <fullName evidence="2">Uncharacterized protein</fullName>
    </submittedName>
</protein>
<dbReference type="Proteomes" id="UP000327085">
    <property type="component" value="Chromosome 3"/>
</dbReference>
<evidence type="ECO:0000256" key="1">
    <source>
        <dbReference type="SAM" id="MobiDB-lite"/>
    </source>
</evidence>
<dbReference type="EMBL" id="CABIKO010000248">
    <property type="protein sequence ID" value="VVA32451.1"/>
    <property type="molecule type" value="Genomic_DNA"/>
</dbReference>